<evidence type="ECO:0000256" key="3">
    <source>
        <dbReference type="ARBA" id="ARBA00023163"/>
    </source>
</evidence>
<evidence type="ECO:0000259" key="5">
    <source>
        <dbReference type="PROSITE" id="PS50048"/>
    </source>
</evidence>
<gene>
    <name evidence="6" type="ORF">PENSUB_2233</name>
</gene>
<keyword evidence="2" id="KW-0238">DNA-binding</keyword>
<dbReference type="Pfam" id="PF11951">
    <property type="entry name" value="Fungal_trans_2"/>
    <property type="match status" value="1"/>
</dbReference>
<dbReference type="STRING" id="1316194.A0A1Q5URI4"/>
<keyword evidence="7" id="KW-1185">Reference proteome</keyword>
<dbReference type="GO" id="GO:0000981">
    <property type="term" value="F:DNA-binding transcription factor activity, RNA polymerase II-specific"/>
    <property type="evidence" value="ECO:0007669"/>
    <property type="project" value="InterPro"/>
</dbReference>
<dbReference type="InterPro" id="IPR036864">
    <property type="entry name" value="Zn2-C6_fun-type_DNA-bd_sf"/>
</dbReference>
<accession>A0A1Q5URI4</accession>
<dbReference type="AlphaFoldDB" id="A0A1Q5URI4"/>
<evidence type="ECO:0000313" key="6">
    <source>
        <dbReference type="EMBL" id="OKP15085.1"/>
    </source>
</evidence>
<dbReference type="SMART" id="SM00066">
    <property type="entry name" value="GAL4"/>
    <property type="match status" value="1"/>
</dbReference>
<dbReference type="Proteomes" id="UP000186955">
    <property type="component" value="Unassembled WGS sequence"/>
</dbReference>
<dbReference type="SUPFAM" id="SSF57701">
    <property type="entry name" value="Zn2/Cys6 DNA-binding domain"/>
    <property type="match status" value="1"/>
</dbReference>
<dbReference type="GO" id="GO:0008270">
    <property type="term" value="F:zinc ion binding"/>
    <property type="evidence" value="ECO:0007669"/>
    <property type="project" value="InterPro"/>
</dbReference>
<keyword evidence="3" id="KW-0804">Transcription</keyword>
<evidence type="ECO:0000256" key="1">
    <source>
        <dbReference type="ARBA" id="ARBA00023015"/>
    </source>
</evidence>
<dbReference type="PROSITE" id="PS50048">
    <property type="entry name" value="ZN2_CY6_FUNGAL_2"/>
    <property type="match status" value="1"/>
</dbReference>
<protein>
    <recommendedName>
        <fullName evidence="5">Zn(2)-C6 fungal-type domain-containing protein</fullName>
    </recommendedName>
</protein>
<proteinExistence type="predicted"/>
<feature type="domain" description="Zn(2)-C6 fungal-type" evidence="5">
    <location>
        <begin position="9"/>
        <end position="37"/>
    </location>
</feature>
<evidence type="ECO:0000256" key="2">
    <source>
        <dbReference type="ARBA" id="ARBA00023125"/>
    </source>
</evidence>
<organism evidence="6 7">
    <name type="scientific">Penicillium subrubescens</name>
    <dbReference type="NCBI Taxonomy" id="1316194"/>
    <lineage>
        <taxon>Eukaryota</taxon>
        <taxon>Fungi</taxon>
        <taxon>Dikarya</taxon>
        <taxon>Ascomycota</taxon>
        <taxon>Pezizomycotina</taxon>
        <taxon>Eurotiomycetes</taxon>
        <taxon>Eurotiomycetidae</taxon>
        <taxon>Eurotiales</taxon>
        <taxon>Aspergillaceae</taxon>
        <taxon>Penicillium</taxon>
    </lineage>
</organism>
<sequence length="322" mass="36042">MVGVPRSKGCRTCLERRVKCDENFPTCKRCDKRGLQCPGYNRPRKFYHFIGPSGEQLTTSGLPQYIIDDSVSLRLNRTACVTQQKEAFGLFVDTTFPGLYYAWSSRVDVNFIEFVRQQDDSSFGALMLGARILGTLHLGRLYKDEDKIASCRSMYSRGLQCLAELIRNPQTVKSDHTLGAAVLLAIYEILDGTGQNSWLTHSRGITALFRHRGARAHSHGVGHMLLIAFRSFIVADALIRNEPCFLAEPEWRSIIKVSVRQEGLLGKGSKLGDLIEYSFHDITIIPGLVSKSAAVDMSRIRVIAYFRLRAIFVARPVPAIIG</sequence>
<comment type="caution">
    <text evidence="6">The sequence shown here is derived from an EMBL/GenBank/DDBJ whole genome shotgun (WGS) entry which is preliminary data.</text>
</comment>
<dbReference type="PANTHER" id="PTHR38111">
    <property type="entry name" value="ZN(2)-C6 FUNGAL-TYPE DOMAIN-CONTAINING PROTEIN-RELATED"/>
    <property type="match status" value="1"/>
</dbReference>
<dbReference type="Gene3D" id="4.10.240.10">
    <property type="entry name" value="Zn(2)-C6 fungal-type DNA-binding domain"/>
    <property type="match status" value="1"/>
</dbReference>
<dbReference type="Pfam" id="PF00172">
    <property type="entry name" value="Zn_clus"/>
    <property type="match status" value="1"/>
</dbReference>
<dbReference type="CDD" id="cd00067">
    <property type="entry name" value="GAL4"/>
    <property type="match status" value="1"/>
</dbReference>
<dbReference type="PANTHER" id="PTHR38111:SF6">
    <property type="entry name" value="FINGER DOMAIN PROTEIN, PUTATIVE (AFU_ORTHOLOGUE AFUA_8G01940)-RELATED"/>
    <property type="match status" value="1"/>
</dbReference>
<evidence type="ECO:0000313" key="7">
    <source>
        <dbReference type="Proteomes" id="UP000186955"/>
    </source>
</evidence>
<dbReference type="InterPro" id="IPR001138">
    <property type="entry name" value="Zn2Cys6_DnaBD"/>
</dbReference>
<dbReference type="InterPro" id="IPR021858">
    <property type="entry name" value="Fun_TF"/>
</dbReference>
<dbReference type="GO" id="GO:0003677">
    <property type="term" value="F:DNA binding"/>
    <property type="evidence" value="ECO:0007669"/>
    <property type="project" value="UniProtKB-KW"/>
</dbReference>
<dbReference type="EMBL" id="MNBE01000024">
    <property type="protein sequence ID" value="OKP15085.1"/>
    <property type="molecule type" value="Genomic_DNA"/>
</dbReference>
<reference evidence="6 7" key="1">
    <citation type="submission" date="2016-10" db="EMBL/GenBank/DDBJ databases">
        <title>Genome sequence of the ascomycete fungus Penicillium subrubescens.</title>
        <authorList>
            <person name="De Vries R.P."/>
            <person name="Peng M."/>
            <person name="Dilokpimol A."/>
            <person name="Hilden K."/>
            <person name="Makela M.R."/>
            <person name="Grigoriev I."/>
            <person name="Riley R."/>
            <person name="Granchi Z."/>
        </authorList>
    </citation>
    <scope>NUCLEOTIDE SEQUENCE [LARGE SCALE GENOMIC DNA]</scope>
    <source>
        <strain evidence="6 7">CBS 132785</strain>
    </source>
</reference>
<dbReference type="InterPro" id="IPR053178">
    <property type="entry name" value="Osmoadaptation_assoc"/>
</dbReference>
<evidence type="ECO:0000256" key="4">
    <source>
        <dbReference type="ARBA" id="ARBA00023242"/>
    </source>
</evidence>
<keyword evidence="1" id="KW-0805">Transcription regulation</keyword>
<keyword evidence="4" id="KW-0539">Nucleus</keyword>
<name>A0A1Q5URI4_9EURO</name>